<dbReference type="PANTHER" id="PTHR42765:SF1">
    <property type="entry name" value="ISOLEUCINE--TRNA LIGASE, MITOCHONDRIAL"/>
    <property type="match status" value="1"/>
</dbReference>
<dbReference type="InterPro" id="IPR002301">
    <property type="entry name" value="Ile-tRNA-ligase"/>
</dbReference>
<dbReference type="InterPro" id="IPR033708">
    <property type="entry name" value="Anticodon_Ile_BEm"/>
</dbReference>
<dbReference type="Pfam" id="PF08264">
    <property type="entry name" value="Anticodon_1"/>
    <property type="match status" value="1"/>
</dbReference>
<keyword evidence="6 12" id="KW-0067">ATP-binding</keyword>
<dbReference type="FunCoup" id="H2AZ02">
    <property type="interactions" value="793"/>
</dbReference>
<dbReference type="GO" id="GO:0002161">
    <property type="term" value="F:aminoacyl-tRNA deacylase activity"/>
    <property type="evidence" value="ECO:0007669"/>
    <property type="project" value="InterPro"/>
</dbReference>
<dbReference type="InterPro" id="IPR013155">
    <property type="entry name" value="M/V/L/I-tRNA-synth_anticd-bd"/>
</dbReference>
<evidence type="ECO:0000256" key="4">
    <source>
        <dbReference type="ARBA" id="ARBA00022598"/>
    </source>
</evidence>
<comment type="subcellular location">
    <subcellularLocation>
        <location evidence="1">Mitochondrion</location>
    </subcellularLocation>
</comment>
<dbReference type="NCBIfam" id="TIGR00392">
    <property type="entry name" value="ileS"/>
    <property type="match status" value="1"/>
</dbReference>
<evidence type="ECO:0000256" key="5">
    <source>
        <dbReference type="ARBA" id="ARBA00022741"/>
    </source>
</evidence>
<dbReference type="eggNOG" id="KOG0433">
    <property type="taxonomic scope" value="Eukaryota"/>
</dbReference>
<dbReference type="GO" id="GO:0006428">
    <property type="term" value="P:isoleucyl-tRNA aminoacylation"/>
    <property type="evidence" value="ECO:0007669"/>
    <property type="project" value="InterPro"/>
</dbReference>
<keyword evidence="4 12" id="KW-0436">Ligase</keyword>
<comment type="similarity">
    <text evidence="2 12">Belongs to the class-I aminoacyl-tRNA synthetase family.</text>
</comment>
<dbReference type="EMBL" id="HE650828">
    <property type="protein sequence ID" value="CCF59558.1"/>
    <property type="molecule type" value="Genomic_DNA"/>
</dbReference>
<dbReference type="FunFam" id="3.40.50.620:FF:000111">
    <property type="entry name" value="Mitochondrial isoleucyl-tRNA synthetase"/>
    <property type="match status" value="1"/>
</dbReference>
<dbReference type="GO" id="GO:0032543">
    <property type="term" value="P:mitochondrial translation"/>
    <property type="evidence" value="ECO:0007669"/>
    <property type="project" value="EnsemblFungi"/>
</dbReference>
<dbReference type="KEGG" id="kaf:KAFR_0H01480"/>
<organism evidence="15 16">
    <name type="scientific">Kazachstania africana (strain ATCC 22294 / BCRC 22015 / CBS 2517 / CECT 1963 / NBRC 1671 / NRRL Y-8276)</name>
    <name type="common">Yeast</name>
    <name type="synonym">Kluyveromyces africanus</name>
    <dbReference type="NCBI Taxonomy" id="1071382"/>
    <lineage>
        <taxon>Eukaryota</taxon>
        <taxon>Fungi</taxon>
        <taxon>Dikarya</taxon>
        <taxon>Ascomycota</taxon>
        <taxon>Saccharomycotina</taxon>
        <taxon>Saccharomycetes</taxon>
        <taxon>Saccharomycetales</taxon>
        <taxon>Saccharomycetaceae</taxon>
        <taxon>Kazachstania</taxon>
    </lineage>
</organism>
<dbReference type="InterPro" id="IPR023585">
    <property type="entry name" value="Ile-tRNA-ligase_type1"/>
</dbReference>
<dbReference type="PROSITE" id="PS00178">
    <property type="entry name" value="AA_TRNA_LIGASE_I"/>
    <property type="match status" value="1"/>
</dbReference>
<evidence type="ECO:0000256" key="9">
    <source>
        <dbReference type="ARBA" id="ARBA00032665"/>
    </source>
</evidence>
<evidence type="ECO:0000256" key="8">
    <source>
        <dbReference type="ARBA" id="ARBA00023146"/>
    </source>
</evidence>
<keyword evidence="16" id="KW-1185">Reference proteome</keyword>
<evidence type="ECO:0000256" key="1">
    <source>
        <dbReference type="ARBA" id="ARBA00004173"/>
    </source>
</evidence>
<dbReference type="Gene3D" id="3.40.50.620">
    <property type="entry name" value="HUPs"/>
    <property type="match status" value="2"/>
</dbReference>
<protein>
    <recommendedName>
        <fullName evidence="11">Isoleucine--tRNA ligase, mitochondrial</fullName>
        <ecNumber evidence="3">6.1.1.5</ecNumber>
    </recommendedName>
    <alternativeName>
        <fullName evidence="9">Isoleucyl-tRNA synthetase</fullName>
    </alternativeName>
</protein>
<dbReference type="InterPro" id="IPR050081">
    <property type="entry name" value="Ile-tRNA_ligase"/>
</dbReference>
<dbReference type="Proteomes" id="UP000005220">
    <property type="component" value="Chromosome 8"/>
</dbReference>
<dbReference type="Pfam" id="PF00133">
    <property type="entry name" value="tRNA-synt_1"/>
    <property type="match status" value="1"/>
</dbReference>
<comment type="catalytic activity">
    <reaction evidence="10">
        <text>tRNA(Ile) + L-isoleucine + ATP = L-isoleucyl-tRNA(Ile) + AMP + diphosphate</text>
        <dbReference type="Rhea" id="RHEA:11060"/>
        <dbReference type="Rhea" id="RHEA-COMP:9666"/>
        <dbReference type="Rhea" id="RHEA-COMP:9695"/>
        <dbReference type="ChEBI" id="CHEBI:30616"/>
        <dbReference type="ChEBI" id="CHEBI:33019"/>
        <dbReference type="ChEBI" id="CHEBI:58045"/>
        <dbReference type="ChEBI" id="CHEBI:78442"/>
        <dbReference type="ChEBI" id="CHEBI:78528"/>
        <dbReference type="ChEBI" id="CHEBI:456215"/>
        <dbReference type="EC" id="6.1.1.5"/>
    </reaction>
</comment>
<reference evidence="15 16" key="1">
    <citation type="journal article" date="2011" name="Proc. Natl. Acad. Sci. U.S.A.">
        <title>Evolutionary erosion of yeast sex chromosomes by mating-type switching accidents.</title>
        <authorList>
            <person name="Gordon J.L."/>
            <person name="Armisen D."/>
            <person name="Proux-Wera E."/>
            <person name="Oheigeartaigh S.S."/>
            <person name="Byrne K.P."/>
            <person name="Wolfe K.H."/>
        </authorList>
    </citation>
    <scope>NUCLEOTIDE SEQUENCE [LARGE SCALE GENOMIC DNA]</scope>
    <source>
        <strain evidence="16">ATCC 22294 / BCRC 22015 / CBS 2517 / CECT 1963 / NBRC 1671 / NRRL Y-8276</strain>
    </source>
</reference>
<dbReference type="CDD" id="cd07960">
    <property type="entry name" value="Anticodon_Ia_Ile_BEm"/>
    <property type="match status" value="1"/>
</dbReference>
<dbReference type="GO" id="GO:0000049">
    <property type="term" value="F:tRNA binding"/>
    <property type="evidence" value="ECO:0007669"/>
    <property type="project" value="InterPro"/>
</dbReference>
<dbReference type="InterPro" id="IPR014729">
    <property type="entry name" value="Rossmann-like_a/b/a_fold"/>
</dbReference>
<dbReference type="RefSeq" id="XP_003958693.1">
    <property type="nucleotide sequence ID" value="XM_003958644.1"/>
</dbReference>
<dbReference type="GO" id="GO:0004822">
    <property type="term" value="F:isoleucine-tRNA ligase activity"/>
    <property type="evidence" value="ECO:0007669"/>
    <property type="project" value="UniProtKB-EC"/>
</dbReference>
<dbReference type="PANTHER" id="PTHR42765">
    <property type="entry name" value="SOLEUCYL-TRNA SYNTHETASE"/>
    <property type="match status" value="1"/>
</dbReference>
<dbReference type="InterPro" id="IPR009008">
    <property type="entry name" value="Val/Leu/Ile-tRNA-synth_edit"/>
</dbReference>
<keyword evidence="5 12" id="KW-0547">Nucleotide-binding</keyword>
<dbReference type="HAMAP" id="MF_02002">
    <property type="entry name" value="Ile_tRNA_synth_type1"/>
    <property type="match status" value="1"/>
</dbReference>
<dbReference type="EC" id="6.1.1.5" evidence="3"/>
<dbReference type="Gene3D" id="1.10.730.20">
    <property type="match status" value="1"/>
</dbReference>
<sequence length="1005" mass="115735">MNKLGLVGISRWYASHAYQKTLNLPRSTFPVRSNLDLCVSELIPRASQDVYNQQLDEFLRRYKEISSSLSHEGKLKYIEEKLFVLHDGPPYANGDLHLGHALNKILKDIINRYQLSQGKYVFYKPGWDCHGLPIELKAIKQSDKSDNLKPCQVRSIASRCASETMERQKNQFKQFAILTNWDDPYCTMHKDFEIDQLKIFRKLFTSGIIKRQNKPVYWSIESKTALAESELEYNDDHISTSAFVKFPLTDSSMAFLKHKLSITTNDAIHCLIWTTTPWTLLANQAICYNERLQYVIIRSFKDESNFLLSQDLVTKVFPDISSYRVLAAFNGSLLKDLKYHNPLISGHDDFKAYPLISGIHVTDSTGTGLVHTAPGHGSEDYIVGLNHNLPIFSPVDHKGNYILSELPKEWQKLLLDQTTGEGLNVLSNETLRIVLSQLQNRNMLLSFQPYKHSYPYDWRSKKPTIIRSTPQWFADLSLLKKTALDSLEDVKFYPGRGGKRLASFIKNRNEWCISRQRFWGIPIIYFQGKENPDEILCDVEILDFAIKRIEKIGIEQWFVEEEDIKNWLPEKYAVKSGRFRKSKDTLDVWFDSGSSWSVIINFYKTLLGLQKEEKLELPFNAIDVYLEGSDQHRGWFQSSLLTYAAFTQGSSAPFKSVITHGFILDEDGIKMSKSIGNTISPNDIIKGNQKLKLPALGIDGIRYLMAQNDFTNDISIGPTILNRTSEAMKRIRLMFKFLLSNLNFNENMVLLPIDSLRPIDKYTISRLDELLTQVKICYESNNFSKILSMVQYHLNNELSSLYFDISKDSLYSDSLISLKRNQIQTTFFHILNAYRAVLSPILPLLVQEVWDYIPDSFLIENKLDKSPMVLPWPDFSKDCHNGRDLIKSFEINELEILRTFKDQLKMLAAKGIAKPSELFVKIMVNDDRSVPFSETEICDILQVAKVEIVVDATHNRPSTFSSDKNFKLQIEKSEKAKCPRCWKHTSSSEDELCQRCTEVLLTSEM</sequence>
<keyword evidence="8 12" id="KW-0030">Aminoacyl-tRNA synthetase</keyword>
<evidence type="ECO:0000256" key="7">
    <source>
        <dbReference type="ARBA" id="ARBA00022917"/>
    </source>
</evidence>
<dbReference type="SUPFAM" id="SSF47323">
    <property type="entry name" value="Anticodon-binding domain of a subclass of class I aminoacyl-tRNA synthetases"/>
    <property type="match status" value="1"/>
</dbReference>
<proteinExistence type="inferred from homology"/>
<dbReference type="STRING" id="1071382.H2AZ02"/>
<feature type="domain" description="Methionyl/Valyl/Leucyl/Isoleucyl-tRNA synthetase anticodon-binding" evidence="14">
    <location>
        <begin position="760"/>
        <end position="906"/>
    </location>
</feature>
<accession>H2AZ02</accession>
<evidence type="ECO:0000256" key="11">
    <source>
        <dbReference type="ARBA" id="ARBA00068280"/>
    </source>
</evidence>
<evidence type="ECO:0000256" key="2">
    <source>
        <dbReference type="ARBA" id="ARBA00005594"/>
    </source>
</evidence>
<dbReference type="OrthoDB" id="10264412at2759"/>
<evidence type="ECO:0000313" key="15">
    <source>
        <dbReference type="EMBL" id="CCF59558.1"/>
    </source>
</evidence>
<dbReference type="SUPFAM" id="SSF52374">
    <property type="entry name" value="Nucleotidylyl transferase"/>
    <property type="match status" value="1"/>
</dbReference>
<dbReference type="PRINTS" id="PR00984">
    <property type="entry name" value="TRNASYNTHILE"/>
</dbReference>
<evidence type="ECO:0000256" key="6">
    <source>
        <dbReference type="ARBA" id="ARBA00022840"/>
    </source>
</evidence>
<dbReference type="SUPFAM" id="SSF50677">
    <property type="entry name" value="ValRS/IleRS/LeuRS editing domain"/>
    <property type="match status" value="1"/>
</dbReference>
<evidence type="ECO:0000256" key="3">
    <source>
        <dbReference type="ARBA" id="ARBA00013165"/>
    </source>
</evidence>
<evidence type="ECO:0000256" key="10">
    <source>
        <dbReference type="ARBA" id="ARBA00048359"/>
    </source>
</evidence>
<evidence type="ECO:0000259" key="13">
    <source>
        <dbReference type="Pfam" id="PF00133"/>
    </source>
</evidence>
<dbReference type="GeneID" id="13887555"/>
<gene>
    <name evidence="15" type="primary">KAFR0H01480</name>
    <name evidence="15" type="ORF">KAFR_0H01480</name>
</gene>
<dbReference type="GO" id="GO:0005524">
    <property type="term" value="F:ATP binding"/>
    <property type="evidence" value="ECO:0007669"/>
    <property type="project" value="UniProtKB-KW"/>
</dbReference>
<dbReference type="GO" id="GO:0005739">
    <property type="term" value="C:mitochondrion"/>
    <property type="evidence" value="ECO:0007669"/>
    <property type="project" value="UniProtKB-SubCell"/>
</dbReference>
<dbReference type="InterPro" id="IPR001412">
    <property type="entry name" value="aa-tRNA-synth_I_CS"/>
</dbReference>
<name>H2AZ02_KAZAF</name>
<evidence type="ECO:0000259" key="14">
    <source>
        <dbReference type="Pfam" id="PF08264"/>
    </source>
</evidence>
<dbReference type="InParanoid" id="H2AZ02"/>
<dbReference type="HOGENOM" id="CLU_001493_7_2_1"/>
<evidence type="ECO:0000256" key="12">
    <source>
        <dbReference type="RuleBase" id="RU363035"/>
    </source>
</evidence>
<evidence type="ECO:0000313" key="16">
    <source>
        <dbReference type="Proteomes" id="UP000005220"/>
    </source>
</evidence>
<feature type="domain" description="Aminoacyl-tRNA synthetase class Ia" evidence="13">
    <location>
        <begin position="79"/>
        <end position="716"/>
    </location>
</feature>
<dbReference type="AlphaFoldDB" id="H2AZ02"/>
<dbReference type="Gene3D" id="3.90.740.10">
    <property type="entry name" value="Valyl/Leucyl/Isoleucyl-tRNA synthetase, editing domain"/>
    <property type="match status" value="1"/>
</dbReference>
<dbReference type="InterPro" id="IPR002300">
    <property type="entry name" value="aa-tRNA-synth_Ia"/>
</dbReference>
<keyword evidence="7 12" id="KW-0648">Protein biosynthesis</keyword>
<dbReference type="InterPro" id="IPR009080">
    <property type="entry name" value="tRNAsynth_Ia_anticodon-bd"/>
</dbReference>